<dbReference type="AlphaFoldDB" id="W9VHZ0"/>
<evidence type="ECO:0000256" key="8">
    <source>
        <dbReference type="RuleBase" id="RU364102"/>
    </source>
</evidence>
<dbReference type="RefSeq" id="WP_043752151.1">
    <property type="nucleotide sequence ID" value="NZ_AONC01000023.1"/>
</dbReference>
<dbReference type="eggNOG" id="COG4669">
    <property type="taxonomic scope" value="Bacteria"/>
</dbReference>
<accession>W9VHZ0</accession>
<dbReference type="Gene3D" id="3.30.70.1530">
    <property type="entry name" value="Hypothetical protein rpa1041"/>
    <property type="match status" value="1"/>
</dbReference>
<evidence type="ECO:0000313" key="11">
    <source>
        <dbReference type="Proteomes" id="UP000019460"/>
    </source>
</evidence>
<feature type="transmembrane region" description="Helical" evidence="8">
    <location>
        <begin position="224"/>
        <end position="246"/>
    </location>
</feature>
<protein>
    <recommendedName>
        <fullName evidence="8">Lipoprotein</fullName>
    </recommendedName>
</protein>
<dbReference type="GO" id="GO:0009279">
    <property type="term" value="C:cell outer membrane"/>
    <property type="evidence" value="ECO:0007669"/>
    <property type="project" value="UniProtKB-SubCell"/>
</dbReference>
<keyword evidence="4 8" id="KW-0472">Membrane</keyword>
<keyword evidence="7 8" id="KW-0449">Lipoprotein</keyword>
<feature type="domain" description="Flagellar M-ring N-terminal" evidence="9">
    <location>
        <begin position="31"/>
        <end position="196"/>
    </location>
</feature>
<dbReference type="InterPro" id="IPR003282">
    <property type="entry name" value="T3SS_SctJ"/>
</dbReference>
<evidence type="ECO:0000256" key="1">
    <source>
        <dbReference type="ARBA" id="ARBA00004459"/>
    </source>
</evidence>
<keyword evidence="8" id="KW-1133">Transmembrane helix</keyword>
<evidence type="ECO:0000256" key="2">
    <source>
        <dbReference type="ARBA" id="ARBA00009509"/>
    </source>
</evidence>
<evidence type="ECO:0000256" key="3">
    <source>
        <dbReference type="ARBA" id="ARBA00022729"/>
    </source>
</evidence>
<organism evidence="10 11">
    <name type="scientific">Imhoffiella purpurea</name>
    <dbReference type="NCBI Taxonomy" id="1249627"/>
    <lineage>
        <taxon>Bacteria</taxon>
        <taxon>Pseudomonadati</taxon>
        <taxon>Pseudomonadota</taxon>
        <taxon>Gammaproteobacteria</taxon>
        <taxon>Chromatiales</taxon>
        <taxon>Chromatiaceae</taxon>
        <taxon>Imhoffiella</taxon>
    </lineage>
</organism>
<gene>
    <name evidence="10" type="ORF">D779_1174</name>
</gene>
<dbReference type="InterPro" id="IPR006182">
    <property type="entry name" value="FliF_N_dom"/>
</dbReference>
<comment type="similarity">
    <text evidence="2 8">Belongs to the YscJ lipoprotein family.</text>
</comment>
<dbReference type="Pfam" id="PF01514">
    <property type="entry name" value="YscJ_FliF"/>
    <property type="match status" value="1"/>
</dbReference>
<comment type="subcellular location">
    <subcellularLocation>
        <location evidence="1">Cell outer membrane</location>
        <topology evidence="1">Lipid-anchor</topology>
    </subcellularLocation>
</comment>
<reference evidence="10 11" key="1">
    <citation type="submission" date="2012-11" db="EMBL/GenBank/DDBJ databases">
        <title>Genome assembly of Thiorhodococcus sp. AK35.</title>
        <authorList>
            <person name="Nupur N."/>
            <person name="Khatri I."/>
            <person name="Subramanian S."/>
            <person name="Pinnaka A."/>
        </authorList>
    </citation>
    <scope>NUCLEOTIDE SEQUENCE [LARGE SCALE GENOMIC DNA]</scope>
    <source>
        <strain evidence="10 11">AK35</strain>
    </source>
</reference>
<evidence type="ECO:0000256" key="6">
    <source>
        <dbReference type="ARBA" id="ARBA00023237"/>
    </source>
</evidence>
<keyword evidence="11" id="KW-1185">Reference proteome</keyword>
<evidence type="ECO:0000259" key="9">
    <source>
        <dbReference type="Pfam" id="PF01514"/>
    </source>
</evidence>
<keyword evidence="5 8" id="KW-0564">Palmitate</keyword>
<dbReference type="InterPro" id="IPR045851">
    <property type="entry name" value="AMP-bd_C_sf"/>
</dbReference>
<proteinExistence type="inferred from homology"/>
<dbReference type="InterPro" id="IPR043427">
    <property type="entry name" value="YscJ/FliF"/>
</dbReference>
<dbReference type="Proteomes" id="UP000019460">
    <property type="component" value="Unassembled WGS sequence"/>
</dbReference>
<dbReference type="GO" id="GO:0009306">
    <property type="term" value="P:protein secretion"/>
    <property type="evidence" value="ECO:0007669"/>
    <property type="project" value="InterPro"/>
</dbReference>
<dbReference type="PANTHER" id="PTHR30046:SF2">
    <property type="entry name" value="YOP PROTEINS TRANSLOCATION LIPOPROTEIN J"/>
    <property type="match status" value="1"/>
</dbReference>
<evidence type="ECO:0000256" key="4">
    <source>
        <dbReference type="ARBA" id="ARBA00023136"/>
    </source>
</evidence>
<keyword evidence="3 8" id="KW-0732">Signal</keyword>
<keyword evidence="8" id="KW-0812">Transmembrane</keyword>
<dbReference type="EMBL" id="AONC01000023">
    <property type="protein sequence ID" value="EXJ15667.1"/>
    <property type="molecule type" value="Genomic_DNA"/>
</dbReference>
<evidence type="ECO:0000313" key="10">
    <source>
        <dbReference type="EMBL" id="EXJ15667.1"/>
    </source>
</evidence>
<evidence type="ECO:0000256" key="7">
    <source>
        <dbReference type="ARBA" id="ARBA00023288"/>
    </source>
</evidence>
<comment type="caution">
    <text evidence="10">The sequence shown here is derived from an EMBL/GenBank/DDBJ whole genome shotgun (WGS) entry which is preliminary data.</text>
</comment>
<dbReference type="PRINTS" id="PR01338">
    <property type="entry name" value="TYPE3OMKPROT"/>
</dbReference>
<evidence type="ECO:0000256" key="5">
    <source>
        <dbReference type="ARBA" id="ARBA00023139"/>
    </source>
</evidence>
<keyword evidence="6 8" id="KW-0998">Cell outer membrane</keyword>
<dbReference type="STRING" id="1249627.D779_1174"/>
<dbReference type="OrthoDB" id="8554211at2"/>
<sequence>MAASAAVGRLPAGLARILACLCLLTLLAGCQKVELYSDLSERDGNEILALLLSQGIAADKSRDKESVAISIPRDQVARSLNILNRAGLPRDRFTDLGQIFQKQGLISSPMEERVRYTYGISQMLADAISQIDGVLTARVLIVLPEAAAFGETAPPPSASVFIKHLDGSEIQEAVPRIKAMVQNSVDGLSYDKIAVVLFGTSQSLPEPSAFDAHANPMPEPSQGWVAIGALASLLVLALSAAGYLGWRLRRASRPPGPGGSNG</sequence>
<name>W9VHZ0_9GAMM</name>
<dbReference type="Gene3D" id="3.30.300.30">
    <property type="match status" value="1"/>
</dbReference>
<dbReference type="PANTHER" id="PTHR30046">
    <property type="entry name" value="FLAGELLAR M-RING PROTEIN"/>
    <property type="match status" value="1"/>
</dbReference>
<dbReference type="NCBIfam" id="TIGR02544">
    <property type="entry name" value="III_secr_YscJ"/>
    <property type="match status" value="1"/>
</dbReference>